<accession>A0A3G2KDC0</accession>
<dbReference type="Proteomes" id="UP000276426">
    <property type="component" value="Segment"/>
</dbReference>
<dbReference type="EMBL" id="MH834597">
    <property type="protein sequence ID" value="AYN56973.1"/>
    <property type="molecule type" value="Genomic_DNA"/>
</dbReference>
<reference evidence="1 2" key="1">
    <citation type="submission" date="2018-09" db="EMBL/GenBank/DDBJ databases">
        <authorList>
            <person name="Fryberger R.B."/>
            <person name="Stoner T.H."/>
            <person name="Garlena R.A."/>
            <person name="Russell D.A."/>
            <person name="Pope W.H."/>
            <person name="Jacobs-Sera D."/>
            <person name="Hatfull G.F."/>
        </authorList>
    </citation>
    <scope>NUCLEOTIDE SEQUENCE [LARGE SCALE GENOMIC DNA]</scope>
</reference>
<protein>
    <submittedName>
        <fullName evidence="1">Uncharacterized protein</fullName>
    </submittedName>
</protein>
<evidence type="ECO:0000313" key="2">
    <source>
        <dbReference type="Proteomes" id="UP000276426"/>
    </source>
</evidence>
<keyword evidence="2" id="KW-1185">Reference proteome</keyword>
<sequence>MAPLKYRVRKCECGMCGQWIVYARSGRLLVRKKSFVTALKEAVKLGDILRKDVHNAMQHGRFN</sequence>
<dbReference type="GeneID" id="77924952"/>
<name>A0A3G2KDC0_9CAUD</name>
<evidence type="ECO:0000313" key="1">
    <source>
        <dbReference type="EMBL" id="AYN56973.1"/>
    </source>
</evidence>
<dbReference type="KEGG" id="vg:77924952"/>
<organism evidence="1 2">
    <name type="scientific">Arthrobacter phage Atraxa</name>
    <dbReference type="NCBI Taxonomy" id="2419947"/>
    <lineage>
        <taxon>Viruses</taxon>
        <taxon>Duplodnaviria</taxon>
        <taxon>Heunggongvirae</taxon>
        <taxon>Uroviricota</taxon>
        <taxon>Caudoviricetes</taxon>
        <taxon>Atraxavirus</taxon>
        <taxon>Atraxavirus atraxa</taxon>
    </lineage>
</organism>
<gene>
    <name evidence="1" type="primary">20</name>
    <name evidence="1" type="ORF">PBI_ATRAXA_20</name>
</gene>
<dbReference type="RefSeq" id="YP_010649404.1">
    <property type="nucleotide sequence ID" value="NC_070767.1"/>
</dbReference>
<proteinExistence type="predicted"/>